<sequence length="129" mass="15043">MGNPRFSHVKKALLTHIQSVFDEAEELLAMQHQEKYTLLEDAFENATDVDELRVAFEQWYSDHAEDLQLEHEVGELWEAAVGMIEDADKEGDEDDEDEDEDEDDKKGDEYEEHHAKEDDDDYGADPRER</sequence>
<name>A0A1F6M246_9BACT</name>
<dbReference type="Proteomes" id="UP000176282">
    <property type="component" value="Unassembled WGS sequence"/>
</dbReference>
<dbReference type="EMBL" id="MFQB01000046">
    <property type="protein sequence ID" value="OGH65679.1"/>
    <property type="molecule type" value="Genomic_DNA"/>
</dbReference>
<evidence type="ECO:0000313" key="3">
    <source>
        <dbReference type="Proteomes" id="UP000176282"/>
    </source>
</evidence>
<organism evidence="2 3">
    <name type="scientific">Candidatus Magasanikbacteria bacterium RIFCSPHIGHO2_02_FULL_47_14</name>
    <dbReference type="NCBI Taxonomy" id="1798680"/>
    <lineage>
        <taxon>Bacteria</taxon>
        <taxon>Candidatus Magasanikiibacteriota</taxon>
    </lineage>
</organism>
<proteinExistence type="predicted"/>
<feature type="compositionally biased region" description="Acidic residues" evidence="1">
    <location>
        <begin position="85"/>
        <end position="103"/>
    </location>
</feature>
<evidence type="ECO:0000256" key="1">
    <source>
        <dbReference type="SAM" id="MobiDB-lite"/>
    </source>
</evidence>
<feature type="compositionally biased region" description="Basic and acidic residues" evidence="1">
    <location>
        <begin position="104"/>
        <end position="117"/>
    </location>
</feature>
<protein>
    <submittedName>
        <fullName evidence="2">Uncharacterized protein</fullName>
    </submittedName>
</protein>
<accession>A0A1F6M246</accession>
<comment type="caution">
    <text evidence="2">The sequence shown here is derived from an EMBL/GenBank/DDBJ whole genome shotgun (WGS) entry which is preliminary data.</text>
</comment>
<feature type="region of interest" description="Disordered" evidence="1">
    <location>
        <begin position="81"/>
        <end position="129"/>
    </location>
</feature>
<dbReference type="AlphaFoldDB" id="A0A1F6M246"/>
<evidence type="ECO:0000313" key="2">
    <source>
        <dbReference type="EMBL" id="OGH65679.1"/>
    </source>
</evidence>
<dbReference type="STRING" id="1798680.A3J66_01380"/>
<gene>
    <name evidence="2" type="ORF">A3J66_01380</name>
</gene>
<reference evidence="2 3" key="1">
    <citation type="journal article" date="2016" name="Nat. Commun.">
        <title>Thousands of microbial genomes shed light on interconnected biogeochemical processes in an aquifer system.</title>
        <authorList>
            <person name="Anantharaman K."/>
            <person name="Brown C.T."/>
            <person name="Hug L.A."/>
            <person name="Sharon I."/>
            <person name="Castelle C.J."/>
            <person name="Probst A.J."/>
            <person name="Thomas B.C."/>
            <person name="Singh A."/>
            <person name="Wilkins M.J."/>
            <person name="Karaoz U."/>
            <person name="Brodie E.L."/>
            <person name="Williams K.H."/>
            <person name="Hubbard S.S."/>
            <person name="Banfield J.F."/>
        </authorList>
    </citation>
    <scope>NUCLEOTIDE SEQUENCE [LARGE SCALE GENOMIC DNA]</scope>
</reference>